<organismHost>
    <name type="scientific">Ovis aries</name>
    <name type="common">Sheep</name>
    <dbReference type="NCBI Taxonomy" id="9940"/>
</organismHost>
<organism evidence="1 2">
    <name type="scientific">Orf virus</name>
    <name type="common">ORFV</name>
    <dbReference type="NCBI Taxonomy" id="10258"/>
    <lineage>
        <taxon>Viruses</taxon>
        <taxon>Varidnaviria</taxon>
        <taxon>Bamfordvirae</taxon>
        <taxon>Nucleocytoviricota</taxon>
        <taxon>Pokkesviricetes</taxon>
        <taxon>Chitovirales</taxon>
        <taxon>Poxviridae</taxon>
        <taxon>Chordopoxvirinae</taxon>
        <taxon>Parapoxvirus</taxon>
        <taxon>Parapoxvirus orf</taxon>
    </lineage>
</organism>
<protein>
    <submittedName>
        <fullName evidence="1">PP70</fullName>
    </submittedName>
</protein>
<dbReference type="EMBL" id="HM133903">
    <property type="protein sequence ID" value="ADY76744.1"/>
    <property type="molecule type" value="Genomic_DNA"/>
</dbReference>
<accession>F1AX71</accession>
<organismHost>
    <name type="scientific">Homo sapiens</name>
    <name type="common">Human</name>
    <dbReference type="NCBI Taxonomy" id="9606"/>
</organismHost>
<name>F1AX71_ORFV</name>
<proteinExistence type="predicted"/>
<dbReference type="Proteomes" id="UP000103309">
    <property type="component" value="Segment"/>
</dbReference>
<organismHost>
    <name type="scientific">Capra hircus</name>
    <name type="common">Goat</name>
    <dbReference type="NCBI Taxonomy" id="9925"/>
</organismHost>
<evidence type="ECO:0000313" key="1">
    <source>
        <dbReference type="EMBL" id="ADY76744.1"/>
    </source>
</evidence>
<evidence type="ECO:0000313" key="2">
    <source>
        <dbReference type="Proteomes" id="UP000103309"/>
    </source>
</evidence>
<reference evidence="1 2" key="1">
    <citation type="submission" date="2010-04" db="EMBL/GenBank/DDBJ databases">
        <title>Novel immune-modulators identified by a rapid, functional screen of the Parapox virus genome.</title>
        <authorList>
            <person name="McGuire M.J."/>
            <person name="Sykes K.F."/>
            <person name="Johnston S.A."/>
        </authorList>
    </citation>
    <scope>NUCLEOTIDE SEQUENCE [LARGE SCALE GENOMIC DNA]</scope>
    <source>
        <strain evidence="1">D1701</strain>
    </source>
</reference>
<sequence length="99" mass="10858">MKVAWLRLWILLEKQGRPTMQGSVSFLKLSERSLRALLQAKSGSSLQKTARRRCMLATKGFGPLSSTSVSTVCPVSMKSPPSADISRRLLVDLPVMVSP</sequence>